<keyword evidence="10" id="KW-1185">Reference proteome</keyword>
<keyword evidence="3" id="KW-0645">Protease</keyword>
<evidence type="ECO:0000256" key="2">
    <source>
        <dbReference type="ARBA" id="ARBA00022475"/>
    </source>
</evidence>
<evidence type="ECO:0000256" key="6">
    <source>
        <dbReference type="ARBA" id="ARBA00022989"/>
    </source>
</evidence>
<comment type="caution">
    <text evidence="9">The sequence shown here is derived from an EMBL/GenBank/DDBJ whole genome shotgun (WGS) entry which is preliminary data.</text>
</comment>
<proteinExistence type="predicted"/>
<organism evidence="9 10">
    <name type="scientific">Methylomonas defluvii</name>
    <dbReference type="NCBI Taxonomy" id="3045149"/>
    <lineage>
        <taxon>Bacteria</taxon>
        <taxon>Pseudomonadati</taxon>
        <taxon>Pseudomonadota</taxon>
        <taxon>Gammaproteobacteria</taxon>
        <taxon>Methylococcales</taxon>
        <taxon>Methylococcaceae</taxon>
        <taxon>Methylomonas</taxon>
    </lineage>
</organism>
<name>A0ABU4ULJ7_9GAMM</name>
<feature type="transmembrane region" description="Helical" evidence="8">
    <location>
        <begin position="92"/>
        <end position="117"/>
    </location>
</feature>
<keyword evidence="4 8" id="KW-0812">Transmembrane</keyword>
<evidence type="ECO:0000313" key="10">
    <source>
        <dbReference type="Proteomes" id="UP001284537"/>
    </source>
</evidence>
<evidence type="ECO:0000256" key="5">
    <source>
        <dbReference type="ARBA" id="ARBA00022801"/>
    </source>
</evidence>
<feature type="transmembrane region" description="Helical" evidence="8">
    <location>
        <begin position="25"/>
        <end position="43"/>
    </location>
</feature>
<dbReference type="NCBIfam" id="TIGR04178">
    <property type="entry name" value="exo_archaeo"/>
    <property type="match status" value="1"/>
</dbReference>
<evidence type="ECO:0000256" key="4">
    <source>
        <dbReference type="ARBA" id="ARBA00022692"/>
    </source>
</evidence>
<dbReference type="NCBIfam" id="TIGR04300">
    <property type="entry name" value="exosort_XrtM"/>
    <property type="match status" value="1"/>
</dbReference>
<accession>A0ABU4ULJ7</accession>
<evidence type="ECO:0000256" key="1">
    <source>
        <dbReference type="ARBA" id="ARBA00004651"/>
    </source>
</evidence>
<dbReference type="RefSeq" id="WP_319963203.1">
    <property type="nucleotide sequence ID" value="NZ_JAXARY010000040.1"/>
</dbReference>
<evidence type="ECO:0000313" key="9">
    <source>
        <dbReference type="EMBL" id="MDX8130355.1"/>
    </source>
</evidence>
<sequence length="159" mass="17707">MLFVACYALLDYAYFKIPVDLFANVIYFHGVVAVCADLVNWLAPLEQVWPKQNHLLSAKADLEIVRGCDGAGALFLVMSAVLAFPSGLKRKALGLLLGIGLIYGINLLRICVLYFVIAYQPGWFQLIHTYVAPTLMVVLGCFYFAWWAFGSTRQSHEPA</sequence>
<evidence type="ECO:0000256" key="7">
    <source>
        <dbReference type="ARBA" id="ARBA00023136"/>
    </source>
</evidence>
<comment type="subcellular location">
    <subcellularLocation>
        <location evidence="1">Cell membrane</location>
        <topology evidence="1">Multi-pass membrane protein</topology>
    </subcellularLocation>
</comment>
<evidence type="ECO:0000256" key="8">
    <source>
        <dbReference type="SAM" id="Phobius"/>
    </source>
</evidence>
<dbReference type="Pfam" id="PF09721">
    <property type="entry name" value="Exosortase_EpsH"/>
    <property type="match status" value="1"/>
</dbReference>
<dbReference type="InterPro" id="IPR027567">
    <property type="entry name" value="Exosort_XrtM"/>
</dbReference>
<feature type="transmembrane region" description="Helical" evidence="8">
    <location>
        <begin position="64"/>
        <end position="86"/>
    </location>
</feature>
<gene>
    <name evidence="9" type="primary">xrtM</name>
    <name evidence="9" type="ORF">QLH52_23895</name>
</gene>
<dbReference type="Proteomes" id="UP001284537">
    <property type="component" value="Unassembled WGS sequence"/>
</dbReference>
<keyword evidence="2" id="KW-1003">Cell membrane</keyword>
<keyword evidence="6 8" id="KW-1133">Transmembrane helix</keyword>
<keyword evidence="5" id="KW-0378">Hydrolase</keyword>
<evidence type="ECO:0000256" key="3">
    <source>
        <dbReference type="ARBA" id="ARBA00022670"/>
    </source>
</evidence>
<keyword evidence="7 8" id="KW-0472">Membrane</keyword>
<dbReference type="EMBL" id="JAXARY010000040">
    <property type="protein sequence ID" value="MDX8130355.1"/>
    <property type="molecule type" value="Genomic_DNA"/>
</dbReference>
<protein>
    <submittedName>
        <fullName evidence="9">Exosortase family protein XrtM</fullName>
    </submittedName>
</protein>
<feature type="transmembrane region" description="Helical" evidence="8">
    <location>
        <begin position="129"/>
        <end position="149"/>
    </location>
</feature>
<dbReference type="InterPro" id="IPR019127">
    <property type="entry name" value="Exosortase"/>
</dbReference>
<dbReference type="InterPro" id="IPR026392">
    <property type="entry name" value="Exo/Archaeosortase_dom"/>
</dbReference>
<reference evidence="9 10" key="1">
    <citation type="submission" date="2023-11" db="EMBL/GenBank/DDBJ databases">
        <authorList>
            <person name="Ouyang M.-Y."/>
        </authorList>
    </citation>
    <scope>NUCLEOTIDE SEQUENCE [LARGE SCALE GENOMIC DNA]</scope>
    <source>
        <strain evidence="9 10">OY6</strain>
    </source>
</reference>